<organism evidence="1 2">
    <name type="scientific">Pontibacter populi</name>
    <dbReference type="NCBI Taxonomy" id="890055"/>
    <lineage>
        <taxon>Bacteria</taxon>
        <taxon>Pseudomonadati</taxon>
        <taxon>Bacteroidota</taxon>
        <taxon>Cytophagia</taxon>
        <taxon>Cytophagales</taxon>
        <taxon>Hymenobacteraceae</taxon>
        <taxon>Pontibacter</taxon>
    </lineage>
</organism>
<protein>
    <submittedName>
        <fullName evidence="1">DUF1697 domain-containing protein</fullName>
    </submittedName>
</protein>
<dbReference type="InterPro" id="IPR012545">
    <property type="entry name" value="DUF1697"/>
</dbReference>
<accession>A0ABS6X8D3</accession>
<name>A0ABS6X8D3_9BACT</name>
<dbReference type="PIRSF" id="PIRSF008502">
    <property type="entry name" value="UCP008502"/>
    <property type="match status" value="1"/>
</dbReference>
<sequence length="193" mass="21291">MSQKPNKNRYVALLRGINVGGKHKVPMAELKTVMAKLGFGQVETLLNSGNVIFDATPVPEKELETIIADSLEKAFGFPIPVLIRDAGVIADLLQNNPFREVEVTKDTRLYISFLKEEPATNVANAWATADGAFRVLGIRDRTICSVLDLALTQTTKGMDELELLYGKNMTTRNWNTIERIATKMATLPICPAT</sequence>
<proteinExistence type="predicted"/>
<dbReference type="PANTHER" id="PTHR36439">
    <property type="entry name" value="BLL4334 PROTEIN"/>
    <property type="match status" value="1"/>
</dbReference>
<reference evidence="1 2" key="1">
    <citation type="submission" date="2021-07" db="EMBL/GenBank/DDBJ databases">
        <authorList>
            <person name="Kim M.K."/>
        </authorList>
    </citation>
    <scope>NUCLEOTIDE SEQUENCE [LARGE SCALE GENOMIC DNA]</scope>
    <source>
        <strain evidence="1 2">HLY7-15</strain>
    </source>
</reference>
<dbReference type="EMBL" id="JAHWXQ010000001">
    <property type="protein sequence ID" value="MBW3364238.1"/>
    <property type="molecule type" value="Genomic_DNA"/>
</dbReference>
<dbReference type="Proteomes" id="UP000774935">
    <property type="component" value="Unassembled WGS sequence"/>
</dbReference>
<evidence type="ECO:0000313" key="2">
    <source>
        <dbReference type="Proteomes" id="UP000774935"/>
    </source>
</evidence>
<evidence type="ECO:0000313" key="1">
    <source>
        <dbReference type="EMBL" id="MBW3364238.1"/>
    </source>
</evidence>
<dbReference type="PANTHER" id="PTHR36439:SF1">
    <property type="entry name" value="DUF1697 DOMAIN-CONTAINING PROTEIN"/>
    <property type="match status" value="1"/>
</dbReference>
<dbReference type="SUPFAM" id="SSF160379">
    <property type="entry name" value="SP0830-like"/>
    <property type="match status" value="1"/>
</dbReference>
<gene>
    <name evidence="1" type="ORF">KYK27_04240</name>
</gene>
<dbReference type="RefSeq" id="WP_199108760.1">
    <property type="nucleotide sequence ID" value="NZ_JAHWXQ010000001.1"/>
</dbReference>
<dbReference type="Gene3D" id="3.30.70.1280">
    <property type="entry name" value="SP0830-like domains"/>
    <property type="match status" value="1"/>
</dbReference>
<dbReference type="Pfam" id="PF08002">
    <property type="entry name" value="DUF1697"/>
    <property type="match status" value="1"/>
</dbReference>
<keyword evidence="2" id="KW-1185">Reference proteome</keyword>
<comment type="caution">
    <text evidence="1">The sequence shown here is derived from an EMBL/GenBank/DDBJ whole genome shotgun (WGS) entry which is preliminary data.</text>
</comment>